<evidence type="ECO:0000256" key="10">
    <source>
        <dbReference type="PIRSR" id="PIRSR601842-1"/>
    </source>
</evidence>
<dbReference type="Pfam" id="PF02128">
    <property type="entry name" value="Peptidase_M36"/>
    <property type="match status" value="1"/>
</dbReference>
<feature type="active site" evidence="10">
    <location>
        <position position="306"/>
    </location>
</feature>
<dbReference type="Gene3D" id="1.10.390.10">
    <property type="entry name" value="Neutral Protease Domain 2"/>
    <property type="match status" value="1"/>
</dbReference>
<dbReference type="GO" id="GO:0008270">
    <property type="term" value="F:zinc ion binding"/>
    <property type="evidence" value="ECO:0007669"/>
    <property type="project" value="InterPro"/>
</dbReference>
<feature type="binding site" evidence="11">
    <location>
        <position position="338"/>
    </location>
    <ligand>
        <name>Zn(2+)</name>
        <dbReference type="ChEBI" id="CHEBI:29105"/>
        <note>catalytic</note>
    </ligand>
</feature>
<evidence type="ECO:0000256" key="1">
    <source>
        <dbReference type="ARBA" id="ARBA00004613"/>
    </source>
</evidence>
<comment type="cofactor">
    <cofactor evidence="11">
        <name>Zn(2+)</name>
        <dbReference type="ChEBI" id="CHEBI:29105"/>
    </cofactor>
    <text evidence="11">Binds 1 zinc ion per subunit.</text>
</comment>
<dbReference type="AlphaFoldDB" id="A0AAD6VL65"/>
<sequence length="570" mass="62956">MNTYTCIYPQNDKDVSTAENKTALSYAVANIAWKNDRVVAFGQSFVDLTPVASSIATIDITTAIPMAEQHAVGTHTGHPTDLEYLMKPDGHLALAHVIQVQNEDAGARHEVFIDAHTGELLLLNDLWEQYTVLPIPGDEVPPNGFKTLTDPADTTASPSGWHTVKTSSTTTTAGNNCMVFKWDYEGSTTEQSSATLNFNYAFDASKEPTEDVNLNAARVNAFYVANTFHDFTYRYGFTEDAFNFQEYNFNRGGKEGDRVLVHVQFANRKNTSSFWSPADGQNGDCRLYVISPKRDPSFDNGIIIHELTHGLTHRMTGGGTATEWARSLGTAEAAGLGEGWSDAMADWVAQSSAPIKDYVHAAYATGKAQGNRECPYSTSEDTNPFRYWNVWEYMTKDEERVHHIGPIWANILHNIHAALVEKYGFSTSAMTNPDGTEGNIMFLHLFIDALALQPAQPTFLWARQAWLQADYNRYNGANQALLWNVFASRGLGVDATADYEDGLLVPSHSKAIIIERPETKLPPIKGWPDLCPVASGCIVSISVLPQTVVTIFGVSIRTPFSRPLSDINFF</sequence>
<feature type="binding site" evidence="11">
    <location>
        <position position="309"/>
    </location>
    <ligand>
        <name>Zn(2+)</name>
        <dbReference type="ChEBI" id="CHEBI:29105"/>
        <note>catalytic</note>
    </ligand>
</feature>
<evidence type="ECO:0000256" key="8">
    <source>
        <dbReference type="ARBA" id="ARBA00023049"/>
    </source>
</evidence>
<evidence type="ECO:0000256" key="5">
    <source>
        <dbReference type="ARBA" id="ARBA00022723"/>
    </source>
</evidence>
<comment type="subcellular location">
    <subcellularLocation>
        <location evidence="1 12">Secreted</location>
    </subcellularLocation>
</comment>
<keyword evidence="7 11" id="KW-0862">Zinc</keyword>
<organism evidence="13 14">
    <name type="scientific">Mycena pura</name>
    <dbReference type="NCBI Taxonomy" id="153505"/>
    <lineage>
        <taxon>Eukaryota</taxon>
        <taxon>Fungi</taxon>
        <taxon>Dikarya</taxon>
        <taxon>Basidiomycota</taxon>
        <taxon>Agaricomycotina</taxon>
        <taxon>Agaricomycetes</taxon>
        <taxon>Agaricomycetidae</taxon>
        <taxon>Agaricales</taxon>
        <taxon>Marasmiineae</taxon>
        <taxon>Mycenaceae</taxon>
        <taxon>Mycena</taxon>
    </lineage>
</organism>
<keyword evidence="5 11" id="KW-0479">Metal-binding</keyword>
<proteinExistence type="inferred from homology"/>
<keyword evidence="4 12" id="KW-0645">Protease</keyword>
<feature type="binding site" evidence="11">
    <location>
        <position position="305"/>
    </location>
    <ligand>
        <name>Zn(2+)</name>
        <dbReference type="ChEBI" id="CHEBI:29105"/>
        <note>catalytic</note>
    </ligand>
</feature>
<evidence type="ECO:0000256" key="9">
    <source>
        <dbReference type="ARBA" id="ARBA00023145"/>
    </source>
</evidence>
<dbReference type="PRINTS" id="PR00999">
    <property type="entry name" value="FUNGALYSIN"/>
</dbReference>
<dbReference type="InterPro" id="IPR027268">
    <property type="entry name" value="Peptidase_M4/M1_CTD_sf"/>
</dbReference>
<name>A0AAD6VL65_9AGAR</name>
<dbReference type="Gene3D" id="3.10.170.10">
    <property type="match status" value="1"/>
</dbReference>
<dbReference type="InterPro" id="IPR001842">
    <property type="entry name" value="Peptidase_M36"/>
</dbReference>
<gene>
    <name evidence="13" type="ORF">GGX14DRAFT_359825</name>
</gene>
<keyword evidence="9 12" id="KW-0865">Zymogen</keyword>
<dbReference type="PANTHER" id="PTHR33478">
    <property type="entry name" value="EXTRACELLULAR METALLOPROTEINASE MEP"/>
    <property type="match status" value="1"/>
</dbReference>
<dbReference type="SUPFAM" id="SSF55486">
    <property type="entry name" value="Metalloproteases ('zincins'), catalytic domain"/>
    <property type="match status" value="1"/>
</dbReference>
<dbReference type="GO" id="GO:0006508">
    <property type="term" value="P:proteolysis"/>
    <property type="evidence" value="ECO:0007669"/>
    <property type="project" value="UniProtKB-KW"/>
</dbReference>
<keyword evidence="8 12" id="KW-0482">Metalloprotease</keyword>
<dbReference type="PANTHER" id="PTHR33478:SF1">
    <property type="entry name" value="EXTRACELLULAR METALLOPROTEINASE MEP"/>
    <property type="match status" value="1"/>
</dbReference>
<dbReference type="GO" id="GO:0005615">
    <property type="term" value="C:extracellular space"/>
    <property type="evidence" value="ECO:0007669"/>
    <property type="project" value="InterPro"/>
</dbReference>
<keyword evidence="3 12" id="KW-0964">Secreted</keyword>
<keyword evidence="6 12" id="KW-0378">Hydrolase</keyword>
<evidence type="ECO:0000256" key="3">
    <source>
        <dbReference type="ARBA" id="ARBA00022525"/>
    </source>
</evidence>
<comment type="similarity">
    <text evidence="2 12">Belongs to the peptidase M36 family.</text>
</comment>
<evidence type="ECO:0000256" key="11">
    <source>
        <dbReference type="PIRSR" id="PIRSR601842-2"/>
    </source>
</evidence>
<accession>A0AAD6VL65</accession>
<dbReference type="EMBL" id="JARJCW010000018">
    <property type="protein sequence ID" value="KAJ7214927.1"/>
    <property type="molecule type" value="Genomic_DNA"/>
</dbReference>
<evidence type="ECO:0000256" key="4">
    <source>
        <dbReference type="ARBA" id="ARBA00022670"/>
    </source>
</evidence>
<evidence type="ECO:0000313" key="13">
    <source>
        <dbReference type="EMBL" id="KAJ7214927.1"/>
    </source>
</evidence>
<evidence type="ECO:0000256" key="2">
    <source>
        <dbReference type="ARBA" id="ARBA00006006"/>
    </source>
</evidence>
<dbReference type="CDD" id="cd09596">
    <property type="entry name" value="M36"/>
    <property type="match status" value="1"/>
</dbReference>
<evidence type="ECO:0000313" key="14">
    <source>
        <dbReference type="Proteomes" id="UP001219525"/>
    </source>
</evidence>
<evidence type="ECO:0000256" key="6">
    <source>
        <dbReference type="ARBA" id="ARBA00022801"/>
    </source>
</evidence>
<evidence type="ECO:0000256" key="12">
    <source>
        <dbReference type="RuleBase" id="RU364017"/>
    </source>
</evidence>
<dbReference type="GO" id="GO:0004222">
    <property type="term" value="F:metalloendopeptidase activity"/>
    <property type="evidence" value="ECO:0007669"/>
    <property type="project" value="InterPro"/>
</dbReference>
<reference evidence="13" key="1">
    <citation type="submission" date="2023-03" db="EMBL/GenBank/DDBJ databases">
        <title>Massive genome expansion in bonnet fungi (Mycena s.s.) driven by repeated elements and novel gene families across ecological guilds.</title>
        <authorList>
            <consortium name="Lawrence Berkeley National Laboratory"/>
            <person name="Harder C.B."/>
            <person name="Miyauchi S."/>
            <person name="Viragh M."/>
            <person name="Kuo A."/>
            <person name="Thoen E."/>
            <person name="Andreopoulos B."/>
            <person name="Lu D."/>
            <person name="Skrede I."/>
            <person name="Drula E."/>
            <person name="Henrissat B."/>
            <person name="Morin E."/>
            <person name="Kohler A."/>
            <person name="Barry K."/>
            <person name="LaButti K."/>
            <person name="Morin E."/>
            <person name="Salamov A."/>
            <person name="Lipzen A."/>
            <person name="Mereny Z."/>
            <person name="Hegedus B."/>
            <person name="Baldrian P."/>
            <person name="Stursova M."/>
            <person name="Weitz H."/>
            <person name="Taylor A."/>
            <person name="Grigoriev I.V."/>
            <person name="Nagy L.G."/>
            <person name="Martin F."/>
            <person name="Kauserud H."/>
        </authorList>
    </citation>
    <scope>NUCLEOTIDE SEQUENCE</scope>
    <source>
        <strain evidence="13">9144</strain>
    </source>
</reference>
<dbReference type="InterPro" id="IPR050371">
    <property type="entry name" value="Fungal_virulence_M36"/>
</dbReference>
<comment type="caution">
    <text evidence="13">The sequence shown here is derived from an EMBL/GenBank/DDBJ whole genome shotgun (WGS) entry which is preliminary data.</text>
</comment>
<keyword evidence="14" id="KW-1185">Reference proteome</keyword>
<dbReference type="EC" id="3.4.24.-" evidence="12"/>
<evidence type="ECO:0000256" key="7">
    <source>
        <dbReference type="ARBA" id="ARBA00022833"/>
    </source>
</evidence>
<protein>
    <recommendedName>
        <fullName evidence="12">Extracellular metalloproteinase</fullName>
        <ecNumber evidence="12">3.4.24.-</ecNumber>
    </recommendedName>
    <alternativeName>
        <fullName evidence="12">Fungalysin</fullName>
    </alternativeName>
</protein>
<dbReference type="Proteomes" id="UP001219525">
    <property type="component" value="Unassembled WGS sequence"/>
</dbReference>